<evidence type="ECO:0000256" key="3">
    <source>
        <dbReference type="ARBA" id="ARBA00022691"/>
    </source>
</evidence>
<gene>
    <name evidence="5" type="ORF">EQG79_12025</name>
</gene>
<evidence type="ECO:0000256" key="2">
    <source>
        <dbReference type="ARBA" id="ARBA00022679"/>
    </source>
</evidence>
<keyword evidence="2 5" id="KW-0808">Transferase</keyword>
<dbReference type="CDD" id="cd02440">
    <property type="entry name" value="AdoMet_MTases"/>
    <property type="match status" value="1"/>
</dbReference>
<evidence type="ECO:0000256" key="1">
    <source>
        <dbReference type="ARBA" id="ARBA00022603"/>
    </source>
</evidence>
<dbReference type="Gene3D" id="2.20.25.110">
    <property type="entry name" value="S-adenosyl-L-methionine-dependent methyltransferases"/>
    <property type="match status" value="1"/>
</dbReference>
<dbReference type="AlphaFoldDB" id="A0A4Q2UIR3"/>
<proteinExistence type="predicted"/>
<dbReference type="Pfam" id="PF13649">
    <property type="entry name" value="Methyltransf_25"/>
    <property type="match status" value="1"/>
</dbReference>
<dbReference type="PANTHER" id="PTHR43464">
    <property type="entry name" value="METHYLTRANSFERASE"/>
    <property type="match status" value="1"/>
</dbReference>
<accession>A0A4Q2UIR3</accession>
<keyword evidence="6" id="KW-1185">Reference proteome</keyword>
<dbReference type="InterPro" id="IPR029063">
    <property type="entry name" value="SAM-dependent_MTases_sf"/>
</dbReference>
<feature type="domain" description="Methyltransferase" evidence="4">
    <location>
        <begin position="44"/>
        <end position="142"/>
    </location>
</feature>
<dbReference type="PANTHER" id="PTHR43464:SF19">
    <property type="entry name" value="UBIQUINONE BIOSYNTHESIS O-METHYLTRANSFERASE, MITOCHONDRIAL"/>
    <property type="match status" value="1"/>
</dbReference>
<reference evidence="5 6" key="1">
    <citation type="submission" date="2019-01" db="EMBL/GenBank/DDBJ databases">
        <title>Spirosoma flava sp. nov., a propanil-degrading bacterium isolated from herbicide-contaminated soil.</title>
        <authorList>
            <person name="Zhang L."/>
            <person name="Jiang J.-D."/>
        </authorList>
    </citation>
    <scope>NUCLEOTIDE SEQUENCE [LARGE SCALE GENOMIC DNA]</scope>
    <source>
        <strain evidence="5 6">TY50</strain>
    </source>
</reference>
<name>A0A4Q2UIR3_9BACT</name>
<keyword evidence="1 5" id="KW-0489">Methyltransferase</keyword>
<comment type="caution">
    <text evidence="5">The sequence shown here is derived from an EMBL/GenBank/DDBJ whole genome shotgun (WGS) entry which is preliminary data.</text>
</comment>
<dbReference type="SUPFAM" id="SSF53335">
    <property type="entry name" value="S-adenosyl-L-methionine-dependent methyltransferases"/>
    <property type="match status" value="1"/>
</dbReference>
<sequence>MAWYHTFFTGLPQLAWKAAQTDEQTHLELELLVETLEFGPGDRVLDVFCGYGRHALPLARMGARLTGVDISEEYIDELEQAARAEKLSLNPVQGDFLAVGPTLEAEAPFDAGYCLGNSFSFFSQADMLAFLRQIAGLLKPGGRFLAHTEMIAESVLPDYQARNWQPVGDPDQPILFLVENEYDPLESRIDSHLTYVHDGKTETRVARHYVYTLGHLCQLFAQAGLTVVACYGTTDGETYALGDEAVWILAERNTDV</sequence>
<organism evidence="5 6">
    <name type="scientific">Spirosoma sordidisoli</name>
    <dbReference type="NCBI Taxonomy" id="2502893"/>
    <lineage>
        <taxon>Bacteria</taxon>
        <taxon>Pseudomonadati</taxon>
        <taxon>Bacteroidota</taxon>
        <taxon>Cytophagia</taxon>
        <taxon>Cytophagales</taxon>
        <taxon>Cytophagaceae</taxon>
        <taxon>Spirosoma</taxon>
    </lineage>
</organism>
<dbReference type="InterPro" id="IPR041698">
    <property type="entry name" value="Methyltransf_25"/>
</dbReference>
<keyword evidence="3" id="KW-0949">S-adenosyl-L-methionine</keyword>
<dbReference type="EMBL" id="SBLB01000003">
    <property type="protein sequence ID" value="RYC69333.1"/>
    <property type="molecule type" value="Genomic_DNA"/>
</dbReference>
<evidence type="ECO:0000313" key="6">
    <source>
        <dbReference type="Proteomes" id="UP000290407"/>
    </source>
</evidence>
<evidence type="ECO:0000259" key="4">
    <source>
        <dbReference type="Pfam" id="PF13649"/>
    </source>
</evidence>
<dbReference type="GO" id="GO:0032259">
    <property type="term" value="P:methylation"/>
    <property type="evidence" value="ECO:0007669"/>
    <property type="project" value="UniProtKB-KW"/>
</dbReference>
<dbReference type="Proteomes" id="UP000290407">
    <property type="component" value="Unassembled WGS sequence"/>
</dbReference>
<evidence type="ECO:0000313" key="5">
    <source>
        <dbReference type="EMBL" id="RYC69333.1"/>
    </source>
</evidence>
<protein>
    <submittedName>
        <fullName evidence="5">Class I SAM-dependent methyltransferase</fullName>
    </submittedName>
</protein>
<dbReference type="GO" id="GO:0008168">
    <property type="term" value="F:methyltransferase activity"/>
    <property type="evidence" value="ECO:0007669"/>
    <property type="project" value="UniProtKB-KW"/>
</dbReference>
<dbReference type="Gene3D" id="3.40.50.150">
    <property type="entry name" value="Vaccinia Virus protein VP39"/>
    <property type="match status" value="1"/>
</dbReference>